<sequence>MNVVMRNKKIRVFIVASISVGAGFVILHFVRGEVAINNLKALYITASSAS</sequence>
<evidence type="ECO:0000313" key="2">
    <source>
        <dbReference type="EMBL" id="GAI44883.1"/>
    </source>
</evidence>
<protein>
    <submittedName>
        <fullName evidence="2">Uncharacterized protein</fullName>
    </submittedName>
</protein>
<dbReference type="AlphaFoldDB" id="X1NMP0"/>
<keyword evidence="1" id="KW-0472">Membrane</keyword>
<evidence type="ECO:0000256" key="1">
    <source>
        <dbReference type="SAM" id="Phobius"/>
    </source>
</evidence>
<organism evidence="2">
    <name type="scientific">marine sediment metagenome</name>
    <dbReference type="NCBI Taxonomy" id="412755"/>
    <lineage>
        <taxon>unclassified sequences</taxon>
        <taxon>metagenomes</taxon>
        <taxon>ecological metagenomes</taxon>
    </lineage>
</organism>
<name>X1NMP0_9ZZZZ</name>
<reference evidence="2" key="1">
    <citation type="journal article" date="2014" name="Front. Microbiol.">
        <title>High frequency of phylogenetically diverse reductive dehalogenase-homologous genes in deep subseafloor sedimentary metagenomes.</title>
        <authorList>
            <person name="Kawai M."/>
            <person name="Futagami T."/>
            <person name="Toyoda A."/>
            <person name="Takaki Y."/>
            <person name="Nishi S."/>
            <person name="Hori S."/>
            <person name="Arai W."/>
            <person name="Tsubouchi T."/>
            <person name="Morono Y."/>
            <person name="Uchiyama I."/>
            <person name="Ito T."/>
            <person name="Fujiyama A."/>
            <person name="Inagaki F."/>
            <person name="Takami H."/>
        </authorList>
    </citation>
    <scope>NUCLEOTIDE SEQUENCE</scope>
    <source>
        <strain evidence="2">Expedition CK06-06</strain>
    </source>
</reference>
<keyword evidence="1" id="KW-1133">Transmembrane helix</keyword>
<feature type="transmembrane region" description="Helical" evidence="1">
    <location>
        <begin position="12"/>
        <end position="30"/>
    </location>
</feature>
<keyword evidence="1" id="KW-0812">Transmembrane</keyword>
<dbReference type="EMBL" id="BARV01024175">
    <property type="protein sequence ID" value="GAI44883.1"/>
    <property type="molecule type" value="Genomic_DNA"/>
</dbReference>
<proteinExistence type="predicted"/>
<gene>
    <name evidence="2" type="ORF">S06H3_39507</name>
</gene>
<comment type="caution">
    <text evidence="2">The sequence shown here is derived from an EMBL/GenBank/DDBJ whole genome shotgun (WGS) entry which is preliminary data.</text>
</comment>
<accession>X1NMP0</accession>